<dbReference type="PANTHER" id="PTHR43518:SF1">
    <property type="entry name" value="RESPIRATORY NITRATE REDUCTASE 1 BETA CHAIN"/>
    <property type="match status" value="1"/>
</dbReference>
<keyword evidence="10" id="KW-0411">Iron-sulfur</keyword>
<keyword evidence="9" id="KW-0408">Iron</keyword>
<evidence type="ECO:0000256" key="5">
    <source>
        <dbReference type="ARBA" id="ARBA00022485"/>
    </source>
</evidence>
<dbReference type="Proteomes" id="UP000289555">
    <property type="component" value="Chromosome"/>
</dbReference>
<keyword evidence="6" id="KW-0479">Metal-binding</keyword>
<reference evidence="14" key="1">
    <citation type="journal article" date="2019" name="Microbiol. Resour. Announc.">
        <title>Complete Genome Sequence of Halomonas olivaria, a Moderately Halophilic Bacterium Isolated from Olive Processing Effluents, Obtained by Nanopore Sequencing.</title>
        <authorList>
            <person name="Nagata S."/>
            <person name="Ii K.M."/>
            <person name="Tsukimi T."/>
            <person name="Miura M.C."/>
            <person name="Galipon J."/>
            <person name="Arakawa K."/>
        </authorList>
    </citation>
    <scope>NUCLEOTIDE SEQUENCE [LARGE SCALE GENOMIC DNA]</scope>
    <source>
        <strain evidence="14">TYRC17</strain>
    </source>
</reference>
<keyword evidence="4" id="KW-0813">Transport</keyword>
<dbReference type="Pfam" id="PF14711">
    <property type="entry name" value="Nitr_red_bet_C"/>
    <property type="match status" value="1"/>
</dbReference>
<keyword evidence="7" id="KW-0677">Repeat</keyword>
<evidence type="ECO:0000256" key="11">
    <source>
        <dbReference type="ARBA" id="ARBA00023291"/>
    </source>
</evidence>
<gene>
    <name evidence="13" type="ORF">HORIV_37660</name>
</gene>
<evidence type="ECO:0000313" key="13">
    <source>
        <dbReference type="EMBL" id="BBI51345.1"/>
    </source>
</evidence>
<evidence type="ECO:0000256" key="3">
    <source>
        <dbReference type="ARBA" id="ARBA00004196"/>
    </source>
</evidence>
<evidence type="ECO:0000259" key="12">
    <source>
        <dbReference type="Pfam" id="PF14711"/>
    </source>
</evidence>
<dbReference type="InterPro" id="IPR029263">
    <property type="entry name" value="Nitr_red_bet_C"/>
</dbReference>
<evidence type="ECO:0000313" key="14">
    <source>
        <dbReference type="Proteomes" id="UP000289555"/>
    </source>
</evidence>
<keyword evidence="11" id="KW-0003">3Fe-4S</keyword>
<dbReference type="PANTHER" id="PTHR43518">
    <property type="entry name" value="NITRATE REDUCTASE BETA SUBUNIT"/>
    <property type="match status" value="1"/>
</dbReference>
<evidence type="ECO:0000256" key="4">
    <source>
        <dbReference type="ARBA" id="ARBA00022448"/>
    </source>
</evidence>
<proteinExistence type="predicted"/>
<sequence length="170" mass="18913">MVWYVPPLSPIQSAAEAGHVEFDGILPKIESLRIPVKYLANLLTAGEEEPVVLALKRLMAMRVYMRGKHVEGAPNAEVLDAVGLSVAQVEEMYRYLAIANYEDRFVIPTSHREMATEAFPERGGCGFTFGDGCHGESEPNLFNGRKQTSVLVKPVEVFDPQPQLEESRHD</sequence>
<dbReference type="SUPFAM" id="SSF54862">
    <property type="entry name" value="4Fe-4S ferredoxins"/>
    <property type="match status" value="1"/>
</dbReference>
<evidence type="ECO:0000256" key="1">
    <source>
        <dbReference type="ARBA" id="ARBA00001927"/>
    </source>
</evidence>
<keyword evidence="8" id="KW-0249">Electron transport</keyword>
<comment type="cofactor">
    <cofactor evidence="1">
        <name>[3Fe-4S] cluster</name>
        <dbReference type="ChEBI" id="CHEBI:21137"/>
    </cofactor>
</comment>
<comment type="cofactor">
    <cofactor evidence="2">
        <name>[4Fe-4S] cluster</name>
        <dbReference type="ChEBI" id="CHEBI:49883"/>
    </cofactor>
</comment>
<accession>A0ABN5WY61</accession>
<dbReference type="Gene3D" id="1.10.3650.10">
    <property type="entry name" value="nitrate reductase domain like"/>
    <property type="match status" value="1"/>
</dbReference>
<evidence type="ECO:0000256" key="7">
    <source>
        <dbReference type="ARBA" id="ARBA00022737"/>
    </source>
</evidence>
<comment type="subcellular location">
    <subcellularLocation>
        <location evidence="3">Cell envelope</location>
    </subcellularLocation>
</comment>
<feature type="domain" description="Respiratory nitrate reductase beta C-terminal" evidence="12">
    <location>
        <begin position="8"/>
        <end position="85"/>
    </location>
</feature>
<evidence type="ECO:0000256" key="6">
    <source>
        <dbReference type="ARBA" id="ARBA00022723"/>
    </source>
</evidence>
<dbReference type="EMBL" id="AP019416">
    <property type="protein sequence ID" value="BBI51345.1"/>
    <property type="molecule type" value="Genomic_DNA"/>
</dbReference>
<evidence type="ECO:0000256" key="9">
    <source>
        <dbReference type="ARBA" id="ARBA00023004"/>
    </source>
</evidence>
<name>A0ABN5WY61_9GAMM</name>
<organism evidence="13 14">
    <name type="scientific">Vreelandella olivaria</name>
    <dbReference type="NCBI Taxonomy" id="390919"/>
    <lineage>
        <taxon>Bacteria</taxon>
        <taxon>Pseudomonadati</taxon>
        <taxon>Pseudomonadota</taxon>
        <taxon>Gammaproteobacteria</taxon>
        <taxon>Oceanospirillales</taxon>
        <taxon>Halomonadaceae</taxon>
        <taxon>Vreelandella</taxon>
    </lineage>
</organism>
<dbReference type="InterPro" id="IPR038262">
    <property type="entry name" value="Nitr_red_bet_C_sf"/>
</dbReference>
<keyword evidence="5" id="KW-0004">4Fe-4S</keyword>
<evidence type="ECO:0000256" key="10">
    <source>
        <dbReference type="ARBA" id="ARBA00023014"/>
    </source>
</evidence>
<keyword evidence="14" id="KW-1185">Reference proteome</keyword>
<protein>
    <recommendedName>
        <fullName evidence="12">Respiratory nitrate reductase beta C-terminal domain-containing protein</fullName>
    </recommendedName>
</protein>
<evidence type="ECO:0000256" key="8">
    <source>
        <dbReference type="ARBA" id="ARBA00022982"/>
    </source>
</evidence>
<evidence type="ECO:0000256" key="2">
    <source>
        <dbReference type="ARBA" id="ARBA00001966"/>
    </source>
</evidence>